<comment type="caution">
    <text evidence="1">The sequence shown here is derived from an EMBL/GenBank/DDBJ whole genome shotgun (WGS) entry which is preliminary data.</text>
</comment>
<name>A9DRJ6_9FLAO</name>
<evidence type="ECO:0000313" key="2">
    <source>
        <dbReference type="Proteomes" id="UP000002945"/>
    </source>
</evidence>
<accession>A9DRJ6</accession>
<evidence type="ECO:0000313" key="1">
    <source>
        <dbReference type="EMBL" id="EDP96803.1"/>
    </source>
</evidence>
<keyword evidence="2" id="KW-1185">Reference proteome</keyword>
<dbReference type="Proteomes" id="UP000002945">
    <property type="component" value="Unassembled WGS sequence"/>
</dbReference>
<dbReference type="AlphaFoldDB" id="A9DRJ6"/>
<dbReference type="eggNOG" id="ENOG5032R99">
    <property type="taxonomic scope" value="Bacteria"/>
</dbReference>
<dbReference type="EMBL" id="ABIB01000003">
    <property type="protein sequence ID" value="EDP96803.1"/>
    <property type="molecule type" value="Genomic_DNA"/>
</dbReference>
<dbReference type="RefSeq" id="WP_007095857.1">
    <property type="nucleotide sequence ID" value="NZ_CP142125.1"/>
</dbReference>
<protein>
    <submittedName>
        <fullName evidence="1">Uncharacterized protein</fullName>
    </submittedName>
</protein>
<proteinExistence type="predicted"/>
<sequence length="663" mass="74780">MHAYEYGITKFNKKYQPAPNITVFNDRLVFIDKDGSEQEDQSTPEAFSIFSYIEVSHTGENTFSYDLENRKRVNASLMEDYLIPNNHVTITNDNTLTNIPVYTDSVEPDYYQDATNVTIHSYEGRHYIKHNFASYGGVESVIVAKSTRPKLFTLKDEKLKELLNNPEISLIFFFSKDGAKLEGAHLSIDDVKDNEIIFFLEKDDSYNIFGSVARVLSGKNINSLSQMPYTATANLANVFKVDTEPEQIKKVCKGHLEAKQTNQEKGFFYYLGQAVDFVAKLTAKFFKVTQGDPLIYIGEAISENLRFDEKRWRYFDEEGKPSKNFEPIIPGFLHFLEIADVIHENIEKNSENFKSKLAGIEDRIDEFLDIVPIRSIRRYLKKKLKILFDVIEKMRDVYDTVIKIITSKEIFLFANALLIGLLNSLSAAVGGILTLIGHIMNLPYYLYKASETKSERKSGYISMVIELLENGIEAFISLFSVKNLAAIASFFIEAPGLVRDFLTSPSTIMTKTTEAGSYVKTHSDAIGYGMGYAIGFVVEEVLTTMATMGTANVVKAVKVTVDSFKSILIASGKAAKFTITSPKTLVKGMSLLFKRMRKLNVPKLLDELLAFLKSLLTTARQLAEEAFDKAFKHNPLVKVQLQRAGYAPTEVIDDLIRICPIKA</sequence>
<dbReference type="OrthoDB" id="1183122at2"/>
<organism evidence="1 2">
    <name type="scientific">Kordia algicida OT-1</name>
    <dbReference type="NCBI Taxonomy" id="391587"/>
    <lineage>
        <taxon>Bacteria</taxon>
        <taxon>Pseudomonadati</taxon>
        <taxon>Bacteroidota</taxon>
        <taxon>Flavobacteriia</taxon>
        <taxon>Flavobacteriales</taxon>
        <taxon>Flavobacteriaceae</taxon>
        <taxon>Kordia</taxon>
    </lineage>
</organism>
<reference evidence="1 2" key="1">
    <citation type="journal article" date="2011" name="J. Bacteriol.">
        <title>Genome sequence of the algicidal bacterium Kordia algicida OT-1.</title>
        <authorList>
            <person name="Lee H.S."/>
            <person name="Kang S.G."/>
            <person name="Kwon K.K."/>
            <person name="Lee J.H."/>
            <person name="Kim S.J."/>
        </authorList>
    </citation>
    <scope>NUCLEOTIDE SEQUENCE [LARGE SCALE GENOMIC DNA]</scope>
    <source>
        <strain evidence="1 2">OT-1</strain>
    </source>
</reference>
<gene>
    <name evidence="1" type="ORF">KAOT1_16608</name>
</gene>
<dbReference type="HOGENOM" id="CLU_413761_0_0_10"/>
<dbReference type="STRING" id="391587.KAOT1_16608"/>